<dbReference type="Gene3D" id="3.30.1490.20">
    <property type="entry name" value="ATP-grasp fold, A domain"/>
    <property type="match status" value="1"/>
</dbReference>
<evidence type="ECO:0000256" key="3">
    <source>
        <dbReference type="ARBA" id="ARBA00022840"/>
    </source>
</evidence>
<sequence>MTGLDIIEKARQEKRTILTEIEAKQILGEIGINCTDTRLATTKQEAVALSEEMGYPVVLKISSVDITHKSDAGGVKVNLKDRAEVEKAFDEIMTSCRAACPDADIEGVAVQGMAKTGTEIIMGMIKDPSFGPVVMFGLGGVLVEVLKDVSFRIVPIEKKDAIEMTGEIQGKKLLEGYRGQEPADIAYLQDMLLKLSDFVDNTPGIEEIDMNPVFTYKEGAAVVDARIILAAD</sequence>
<dbReference type="FunFam" id="3.30.1490.20:FF:000020">
    <property type="entry name" value="Protein lysine acetyltransferase"/>
    <property type="match status" value="1"/>
</dbReference>
<evidence type="ECO:0000256" key="5">
    <source>
        <dbReference type="PROSITE-ProRule" id="PRU00409"/>
    </source>
</evidence>
<accession>A0A1W1HGV0</accession>
<feature type="domain" description="ATP-grasp" evidence="6">
    <location>
        <begin position="24"/>
        <end position="77"/>
    </location>
</feature>
<dbReference type="EMBL" id="FWEV01000283">
    <property type="protein sequence ID" value="SLM31704.1"/>
    <property type="molecule type" value="Genomic_DNA"/>
</dbReference>
<dbReference type="AlphaFoldDB" id="A0A1W1HGV0"/>
<dbReference type="GO" id="GO:0005524">
    <property type="term" value="F:ATP binding"/>
    <property type="evidence" value="ECO:0007669"/>
    <property type="project" value="UniProtKB-UniRule"/>
</dbReference>
<keyword evidence="2 5" id="KW-0547">Nucleotide-binding</keyword>
<evidence type="ECO:0000256" key="2">
    <source>
        <dbReference type="ARBA" id="ARBA00022741"/>
    </source>
</evidence>
<keyword evidence="8" id="KW-1185">Reference proteome</keyword>
<dbReference type="SUPFAM" id="SSF56059">
    <property type="entry name" value="Glutathione synthetase ATP-binding domain-like"/>
    <property type="match status" value="1"/>
</dbReference>
<dbReference type="InterPro" id="IPR011761">
    <property type="entry name" value="ATP-grasp"/>
</dbReference>
<keyword evidence="3 5" id="KW-0067">ATP-binding</keyword>
<reference evidence="7 8" key="1">
    <citation type="submission" date="2017-03" db="EMBL/GenBank/DDBJ databases">
        <authorList>
            <person name="Afonso C.L."/>
            <person name="Miller P.J."/>
            <person name="Scott M.A."/>
            <person name="Spackman E."/>
            <person name="Goraichik I."/>
            <person name="Dimitrov K.M."/>
            <person name="Suarez D.L."/>
            <person name="Swayne D.E."/>
        </authorList>
    </citation>
    <scope>NUCLEOTIDE SEQUENCE [LARGE SCALE GENOMIC DNA]</scope>
    <source>
        <strain evidence="7">PRJEB14757</strain>
    </source>
</reference>
<dbReference type="InterPro" id="IPR013815">
    <property type="entry name" value="ATP_grasp_subdomain_1"/>
</dbReference>
<evidence type="ECO:0000313" key="7">
    <source>
        <dbReference type="EMBL" id="SLM31704.1"/>
    </source>
</evidence>
<evidence type="ECO:0000259" key="6">
    <source>
        <dbReference type="PROSITE" id="PS50975"/>
    </source>
</evidence>
<protein>
    <submittedName>
        <fullName evidence="7">Acetyl-CoA synthetase I (NDP forming), beta subunit</fullName>
    </submittedName>
</protein>
<organism evidence="7 8">
    <name type="scientific">Desulfamplus magnetovallimortis</name>
    <dbReference type="NCBI Taxonomy" id="1246637"/>
    <lineage>
        <taxon>Bacteria</taxon>
        <taxon>Pseudomonadati</taxon>
        <taxon>Thermodesulfobacteriota</taxon>
        <taxon>Desulfobacteria</taxon>
        <taxon>Desulfobacterales</taxon>
        <taxon>Desulfobacteraceae</taxon>
        <taxon>Desulfamplus</taxon>
    </lineage>
</organism>
<dbReference type="RefSeq" id="WP_080800711.1">
    <property type="nucleotide sequence ID" value="NZ_LT828541.1"/>
</dbReference>
<keyword evidence="1" id="KW-0436">Ligase</keyword>
<dbReference type="GO" id="GO:0016874">
    <property type="term" value="F:ligase activity"/>
    <property type="evidence" value="ECO:0007669"/>
    <property type="project" value="UniProtKB-KW"/>
</dbReference>
<dbReference type="Proteomes" id="UP000191931">
    <property type="component" value="Unassembled WGS sequence"/>
</dbReference>
<proteinExistence type="inferred from homology"/>
<name>A0A1W1HGV0_9BACT</name>
<dbReference type="OrthoDB" id="9791027at2"/>
<dbReference type="GO" id="GO:0046872">
    <property type="term" value="F:metal ion binding"/>
    <property type="evidence" value="ECO:0007669"/>
    <property type="project" value="InterPro"/>
</dbReference>
<dbReference type="PROSITE" id="PS50975">
    <property type="entry name" value="ATP_GRASP"/>
    <property type="match status" value="1"/>
</dbReference>
<dbReference type="STRING" id="1246637.MTBBW1_410059"/>
<gene>
    <name evidence="7" type="ORF">MTBBW1_410059</name>
</gene>
<evidence type="ECO:0000313" key="8">
    <source>
        <dbReference type="Proteomes" id="UP000191931"/>
    </source>
</evidence>
<dbReference type="InterPro" id="IPR051538">
    <property type="entry name" value="Acyl-CoA_Synth/Transferase"/>
</dbReference>
<dbReference type="Gene3D" id="3.30.470.20">
    <property type="entry name" value="ATP-grasp fold, B domain"/>
    <property type="match status" value="1"/>
</dbReference>
<evidence type="ECO:0000256" key="4">
    <source>
        <dbReference type="ARBA" id="ARBA00060888"/>
    </source>
</evidence>
<dbReference type="PANTHER" id="PTHR43334:SF1">
    <property type="entry name" value="3-HYDROXYPROPIONATE--COA LIGASE [ADP-FORMING]"/>
    <property type="match status" value="1"/>
</dbReference>
<comment type="similarity">
    <text evidence="4">In the N-terminal section; belongs to the acetate CoA ligase alpha subunit family.</text>
</comment>
<dbReference type="PANTHER" id="PTHR43334">
    <property type="entry name" value="ACETATE--COA LIGASE [ADP-FORMING]"/>
    <property type="match status" value="1"/>
</dbReference>
<dbReference type="Pfam" id="PF13549">
    <property type="entry name" value="ATP-grasp_5"/>
    <property type="match status" value="1"/>
</dbReference>
<evidence type="ECO:0000256" key="1">
    <source>
        <dbReference type="ARBA" id="ARBA00022598"/>
    </source>
</evidence>